<dbReference type="Proteomes" id="UP001243717">
    <property type="component" value="Unassembled WGS sequence"/>
</dbReference>
<sequence>MPVENSYMMGLALQKAKIPHELHIFPQGTHGLGLGTIGRRRQGSADQWRILAERWLRELGF</sequence>
<evidence type="ECO:0008006" key="3">
    <source>
        <dbReference type="Google" id="ProtNLM"/>
    </source>
</evidence>
<dbReference type="SUPFAM" id="SSF53474">
    <property type="entry name" value="alpha/beta-Hydrolases"/>
    <property type="match status" value="1"/>
</dbReference>
<gene>
    <name evidence="1" type="ORF">QEH59_00730</name>
</gene>
<keyword evidence="2" id="KW-1185">Reference proteome</keyword>
<dbReference type="InterPro" id="IPR029058">
    <property type="entry name" value="AB_hydrolase_fold"/>
</dbReference>
<dbReference type="EMBL" id="JARXIC010000001">
    <property type="protein sequence ID" value="MDQ8192929.1"/>
    <property type="molecule type" value="Genomic_DNA"/>
</dbReference>
<proteinExistence type="predicted"/>
<comment type="caution">
    <text evidence="1">The sequence shown here is derived from an EMBL/GenBank/DDBJ whole genome shotgun (WGS) entry which is preliminary data.</text>
</comment>
<accession>A0ABU1AE73</accession>
<reference evidence="1 2" key="1">
    <citation type="submission" date="2023-04" db="EMBL/GenBank/DDBJ databases">
        <title>A novel bacteria isolated from coastal sediment.</title>
        <authorList>
            <person name="Liu X.-J."/>
            <person name="Du Z.-J."/>
        </authorList>
    </citation>
    <scope>NUCLEOTIDE SEQUENCE [LARGE SCALE GENOMIC DNA]</scope>
    <source>
        <strain evidence="1 2">SDUM461004</strain>
    </source>
</reference>
<dbReference type="Gene3D" id="3.40.50.1820">
    <property type="entry name" value="alpha/beta hydrolase"/>
    <property type="match status" value="1"/>
</dbReference>
<evidence type="ECO:0000313" key="2">
    <source>
        <dbReference type="Proteomes" id="UP001243717"/>
    </source>
</evidence>
<evidence type="ECO:0000313" key="1">
    <source>
        <dbReference type="EMBL" id="MDQ8192929.1"/>
    </source>
</evidence>
<protein>
    <recommendedName>
        <fullName evidence="3">Peptidase S9 prolyl oligopeptidase catalytic domain-containing protein</fullName>
    </recommendedName>
</protein>
<organism evidence="1 2">
    <name type="scientific">Thalassobacterium sedimentorum</name>
    <dbReference type="NCBI Taxonomy" id="3041258"/>
    <lineage>
        <taxon>Bacteria</taxon>
        <taxon>Pseudomonadati</taxon>
        <taxon>Verrucomicrobiota</taxon>
        <taxon>Opitutia</taxon>
        <taxon>Puniceicoccales</taxon>
        <taxon>Coraliomargaritaceae</taxon>
        <taxon>Thalassobacterium</taxon>
    </lineage>
</organism>
<name>A0ABU1AE73_9BACT</name>